<reference evidence="2" key="1">
    <citation type="submission" date="2023-07" db="EMBL/GenBank/DDBJ databases">
        <title>Characterization of two Paracoccaceae strains isolated from Phycosphere and proposal of Xinfangfangia lacusdiani sp. nov.</title>
        <authorList>
            <person name="Deng Y."/>
            <person name="Zhang Y.Q."/>
        </authorList>
    </citation>
    <scope>NUCLEOTIDE SEQUENCE [LARGE SCALE GENOMIC DNA]</scope>
    <source>
        <strain evidence="2">CPCC 101403</strain>
    </source>
</reference>
<accession>A0ABU3E7P6</accession>
<gene>
    <name evidence="1" type="ORF">RM190_00120</name>
</gene>
<name>A0ABU3E7P6_9RHOB</name>
<proteinExistence type="predicted"/>
<evidence type="ECO:0008006" key="3">
    <source>
        <dbReference type="Google" id="ProtNLM"/>
    </source>
</evidence>
<sequence length="127" mass="13704">MDDFETLGLKSGIWQGILTRSAPPGRLVLVHLGSRVAEARVTAQEDGTWRVAAAIPAQRLSDGVQTFLLMEDGGEPGEALQPAARHLASFSIVAGEPIDEDLSAEINLMRSELDLLKREMRRLAAGV</sequence>
<protein>
    <recommendedName>
        <fullName evidence="3">SCP2 domain-containing protein</fullName>
    </recommendedName>
</protein>
<evidence type="ECO:0000313" key="2">
    <source>
        <dbReference type="Proteomes" id="UP001251085"/>
    </source>
</evidence>
<organism evidence="1 2">
    <name type="scientific">Paracoccus broussonetiae</name>
    <dbReference type="NCBI Taxonomy" id="3075834"/>
    <lineage>
        <taxon>Bacteria</taxon>
        <taxon>Pseudomonadati</taxon>
        <taxon>Pseudomonadota</taxon>
        <taxon>Alphaproteobacteria</taxon>
        <taxon>Rhodobacterales</taxon>
        <taxon>Paracoccaceae</taxon>
        <taxon>Paracoccus</taxon>
    </lineage>
</organism>
<dbReference type="RefSeq" id="WP_311757353.1">
    <property type="nucleotide sequence ID" value="NZ_JAVRQI010000001.1"/>
</dbReference>
<dbReference type="Proteomes" id="UP001251085">
    <property type="component" value="Unassembled WGS sequence"/>
</dbReference>
<evidence type="ECO:0000313" key="1">
    <source>
        <dbReference type="EMBL" id="MDT1060238.1"/>
    </source>
</evidence>
<keyword evidence="2" id="KW-1185">Reference proteome</keyword>
<dbReference type="EMBL" id="JAVRQI010000001">
    <property type="protein sequence ID" value="MDT1060238.1"/>
    <property type="molecule type" value="Genomic_DNA"/>
</dbReference>
<comment type="caution">
    <text evidence="1">The sequence shown here is derived from an EMBL/GenBank/DDBJ whole genome shotgun (WGS) entry which is preliminary data.</text>
</comment>